<dbReference type="InterPro" id="IPR014054">
    <property type="entry name" value="Phage_regulatory_Rha"/>
</dbReference>
<name>A0A654D1L0_SPHMU</name>
<sequence>MEKLSNLQQTMSSREIAEMTGKQHKDVMRSIRNMESAWEKVGGRKFALAEYSDEQGKPRPEYQLSKKECLYIATKFNDEARAILINRWEELENKSAPQQSDAIVLANAFQILSNMVEDQKKQIEQRDQALLQSKEVIAKAMPKVAYCEEVLQSKTNITTNTIAQELGITAIKLNQILKEKGVQYKQGGKWLLVSKFRNKGYTESHTHTYTKSNGEKGTDIQTRWTELGRAFIHHLFKN</sequence>
<dbReference type="Proteomes" id="UP000432350">
    <property type="component" value="Unassembled WGS sequence"/>
</dbReference>
<dbReference type="GO" id="GO:0003677">
    <property type="term" value="F:DNA binding"/>
    <property type="evidence" value="ECO:0007669"/>
    <property type="project" value="InterPro"/>
</dbReference>
<dbReference type="AlphaFoldDB" id="A0A654D1L0"/>
<evidence type="ECO:0000313" key="2">
    <source>
        <dbReference type="EMBL" id="VXC99670.1"/>
    </source>
</evidence>
<evidence type="ECO:0000259" key="1">
    <source>
        <dbReference type="Pfam" id="PF03374"/>
    </source>
</evidence>
<reference evidence="2 3" key="1">
    <citation type="submission" date="2019-10" db="EMBL/GenBank/DDBJ databases">
        <authorList>
            <person name="Karimi E."/>
        </authorList>
    </citation>
    <scope>NUCLEOTIDE SEQUENCE [LARGE SCALE GENOMIC DNA]</scope>
    <source>
        <strain evidence="2">Sphingobacterium sp. 8BC</strain>
    </source>
</reference>
<protein>
    <recommendedName>
        <fullName evidence="1">Antirepressor protein C-terminal domain-containing protein</fullName>
    </recommendedName>
</protein>
<dbReference type="Pfam" id="PF09669">
    <property type="entry name" value="Phage_pRha"/>
    <property type="match status" value="1"/>
</dbReference>
<proteinExistence type="predicted"/>
<dbReference type="InterPro" id="IPR005039">
    <property type="entry name" value="Ant_C"/>
</dbReference>
<dbReference type="RefSeq" id="WP_159332876.1">
    <property type="nucleotide sequence ID" value="NZ_LR733857.1"/>
</dbReference>
<dbReference type="EMBL" id="CABWMV010000024">
    <property type="protein sequence ID" value="VXC99670.1"/>
    <property type="molecule type" value="Genomic_DNA"/>
</dbReference>
<feature type="domain" description="Antirepressor protein C-terminal" evidence="1">
    <location>
        <begin position="136"/>
        <end position="237"/>
    </location>
</feature>
<organism evidence="2 3">
    <name type="scientific">Sphingobacterium multivorum</name>
    <dbReference type="NCBI Taxonomy" id="28454"/>
    <lineage>
        <taxon>Bacteria</taxon>
        <taxon>Pseudomonadati</taxon>
        <taxon>Bacteroidota</taxon>
        <taxon>Sphingobacteriia</taxon>
        <taxon>Sphingobacteriales</taxon>
        <taxon>Sphingobacteriaceae</taxon>
        <taxon>Sphingobacterium</taxon>
    </lineage>
</organism>
<gene>
    <name evidence="2" type="ORF">SPHINGO8BC_51486</name>
</gene>
<accession>A0A654D1L0</accession>
<dbReference type="Pfam" id="PF03374">
    <property type="entry name" value="ANT"/>
    <property type="match status" value="1"/>
</dbReference>
<evidence type="ECO:0000313" key="3">
    <source>
        <dbReference type="Proteomes" id="UP000432350"/>
    </source>
</evidence>